<sequence>MTESGIDTTELDPDIRAQDDLFRHVNGKWIARTEIPEDKARYGSFYVLAEEAEKAVRDIIQESQNAPEGTEARKFGDLYASFIDEERIEALGARPIAPQLALVDAIDDLRSLATTLGRLEREGVPGLLRLFVDNDPGNPERYLVFVEQGGISLPDESYFRDEKFASVREAYLGHIQRMFELAGLDDAAARAQRVFDLETLIASSHWDNVRTRDAQATYNLLTWPEFTDLSGDAANIPDADGDDTEDDDDAEISLFELWREGLAAPESVFDELVVREPSFITGVAEALTGASLDSWKDWLAWQVIHGAAPYLSSAFVEENFDFYARTLTGTPSMRARWKRGVSLVEGAMGEAVGRIYVEKYFPDTAKASMDVLVGNLIEAYRDSITTLEWMSPATRERALDKLAKFTPKIGFPAKWRDYSTLAIDRDDLIANVRATSEFEFQRELGKIGKPLDRDEWFMTPQTINAYYNPGFNEIVFPAAILQYPFFDETRDAAANYGAIGAVIGHEIGHGFDDQGSRFDGDGRLTDWWTADDREAFEKLTSSLIAQYDALAPEQVPDHHVNGALTIGENIGDLGGLGIAWKAYLLSLRGPDGEPQEPPVIDGLTGAQRFFLSWAQAWQQKSRDAEVIRLLSIDPHSPNEFRCNQIVRNIDEFYDAFNVDSNDKLWLNPGERVTIW</sequence>
<accession>A0ABT2H5V6</accession>
<dbReference type="CDD" id="cd08662">
    <property type="entry name" value="M13"/>
    <property type="match status" value="1"/>
</dbReference>
<keyword evidence="3" id="KW-0645">Protease</keyword>
<dbReference type="EMBL" id="JANLCJ010000006">
    <property type="protein sequence ID" value="MCS5735330.1"/>
    <property type="molecule type" value="Genomic_DNA"/>
</dbReference>
<feature type="domain" description="Peptidase M13 C-terminal" evidence="8">
    <location>
        <begin position="464"/>
        <end position="671"/>
    </location>
</feature>
<dbReference type="InterPro" id="IPR018497">
    <property type="entry name" value="Peptidase_M13_C"/>
</dbReference>
<evidence type="ECO:0000256" key="1">
    <source>
        <dbReference type="ARBA" id="ARBA00001947"/>
    </source>
</evidence>
<evidence type="ECO:0000313" key="11">
    <source>
        <dbReference type="Proteomes" id="UP001165586"/>
    </source>
</evidence>
<keyword evidence="11" id="KW-1185">Reference proteome</keyword>
<keyword evidence="6" id="KW-0862">Zinc</keyword>
<keyword evidence="5" id="KW-0378">Hydrolase</keyword>
<dbReference type="PANTHER" id="PTHR11733">
    <property type="entry name" value="ZINC METALLOPROTEASE FAMILY M13 NEPRILYSIN-RELATED"/>
    <property type="match status" value="1"/>
</dbReference>
<dbReference type="InterPro" id="IPR008753">
    <property type="entry name" value="Peptidase_M13_N"/>
</dbReference>
<dbReference type="Proteomes" id="UP001165586">
    <property type="component" value="Unassembled WGS sequence"/>
</dbReference>
<reference evidence="10" key="1">
    <citation type="submission" date="2022-08" db="EMBL/GenBank/DDBJ databases">
        <authorList>
            <person name="Deng Y."/>
            <person name="Han X.-F."/>
            <person name="Zhang Y.-Q."/>
        </authorList>
    </citation>
    <scope>NUCLEOTIDE SEQUENCE</scope>
    <source>
        <strain evidence="10">CPCC 203386</strain>
    </source>
</reference>
<evidence type="ECO:0000256" key="2">
    <source>
        <dbReference type="ARBA" id="ARBA00007357"/>
    </source>
</evidence>
<keyword evidence="7" id="KW-0482">Metalloprotease</keyword>
<evidence type="ECO:0000259" key="9">
    <source>
        <dbReference type="Pfam" id="PF05649"/>
    </source>
</evidence>
<dbReference type="SUPFAM" id="SSF55486">
    <property type="entry name" value="Metalloproteases ('zincins'), catalytic domain"/>
    <property type="match status" value="1"/>
</dbReference>
<name>A0ABT2H5V6_9MICO</name>
<keyword evidence="4" id="KW-0479">Metal-binding</keyword>
<dbReference type="InterPro" id="IPR042089">
    <property type="entry name" value="Peptidase_M13_dom_2"/>
</dbReference>
<gene>
    <name evidence="10" type="ORF">N1032_16395</name>
</gene>
<dbReference type="InterPro" id="IPR000718">
    <property type="entry name" value="Peptidase_M13"/>
</dbReference>
<evidence type="ECO:0000259" key="8">
    <source>
        <dbReference type="Pfam" id="PF01431"/>
    </source>
</evidence>
<dbReference type="PRINTS" id="PR00786">
    <property type="entry name" value="NEPRILYSIN"/>
</dbReference>
<dbReference type="Gene3D" id="1.10.1380.10">
    <property type="entry name" value="Neutral endopeptidase , domain2"/>
    <property type="match status" value="1"/>
</dbReference>
<evidence type="ECO:0000256" key="4">
    <source>
        <dbReference type="ARBA" id="ARBA00022723"/>
    </source>
</evidence>
<comment type="cofactor">
    <cofactor evidence="1">
        <name>Zn(2+)</name>
        <dbReference type="ChEBI" id="CHEBI:29105"/>
    </cofactor>
</comment>
<dbReference type="Gene3D" id="3.40.390.10">
    <property type="entry name" value="Collagenase (Catalytic Domain)"/>
    <property type="match status" value="1"/>
</dbReference>
<comment type="caution">
    <text evidence="10">The sequence shown here is derived from an EMBL/GenBank/DDBJ whole genome shotgun (WGS) entry which is preliminary data.</text>
</comment>
<evidence type="ECO:0000256" key="3">
    <source>
        <dbReference type="ARBA" id="ARBA00022670"/>
    </source>
</evidence>
<dbReference type="PANTHER" id="PTHR11733:SF167">
    <property type="entry name" value="FI17812P1-RELATED"/>
    <property type="match status" value="1"/>
</dbReference>
<evidence type="ECO:0000256" key="6">
    <source>
        <dbReference type="ARBA" id="ARBA00022833"/>
    </source>
</evidence>
<evidence type="ECO:0000313" key="10">
    <source>
        <dbReference type="EMBL" id="MCS5735330.1"/>
    </source>
</evidence>
<evidence type="ECO:0000256" key="5">
    <source>
        <dbReference type="ARBA" id="ARBA00022801"/>
    </source>
</evidence>
<dbReference type="PROSITE" id="PS51885">
    <property type="entry name" value="NEPRILYSIN"/>
    <property type="match status" value="1"/>
</dbReference>
<comment type="similarity">
    <text evidence="2">Belongs to the peptidase M13 family.</text>
</comment>
<dbReference type="Pfam" id="PF05649">
    <property type="entry name" value="Peptidase_M13_N"/>
    <property type="match status" value="1"/>
</dbReference>
<dbReference type="InterPro" id="IPR024079">
    <property type="entry name" value="MetalloPept_cat_dom_sf"/>
</dbReference>
<protein>
    <submittedName>
        <fullName evidence="10">Peptidase M13</fullName>
    </submittedName>
</protein>
<evidence type="ECO:0000256" key="7">
    <source>
        <dbReference type="ARBA" id="ARBA00023049"/>
    </source>
</evidence>
<dbReference type="Pfam" id="PF01431">
    <property type="entry name" value="Peptidase_M13"/>
    <property type="match status" value="1"/>
</dbReference>
<dbReference type="RefSeq" id="WP_259540257.1">
    <property type="nucleotide sequence ID" value="NZ_JANLCJ010000006.1"/>
</dbReference>
<organism evidence="10 11">
    <name type="scientific">Herbiconiux daphne</name>
    <dbReference type="NCBI Taxonomy" id="2970914"/>
    <lineage>
        <taxon>Bacteria</taxon>
        <taxon>Bacillati</taxon>
        <taxon>Actinomycetota</taxon>
        <taxon>Actinomycetes</taxon>
        <taxon>Micrococcales</taxon>
        <taxon>Microbacteriaceae</taxon>
        <taxon>Herbiconiux</taxon>
    </lineage>
</organism>
<feature type="domain" description="Peptidase M13 N-terminal" evidence="9">
    <location>
        <begin position="18"/>
        <end position="412"/>
    </location>
</feature>
<proteinExistence type="inferred from homology"/>